<feature type="chain" id="PRO_5043956730" evidence="1">
    <location>
        <begin position="21"/>
        <end position="54"/>
    </location>
</feature>
<dbReference type="EMBL" id="JASBNA010000046">
    <property type="protein sequence ID" value="KAK7680774.1"/>
    <property type="molecule type" value="Genomic_DNA"/>
</dbReference>
<organism evidence="2 3">
    <name type="scientific">Cerrena zonata</name>
    <dbReference type="NCBI Taxonomy" id="2478898"/>
    <lineage>
        <taxon>Eukaryota</taxon>
        <taxon>Fungi</taxon>
        <taxon>Dikarya</taxon>
        <taxon>Basidiomycota</taxon>
        <taxon>Agaricomycotina</taxon>
        <taxon>Agaricomycetes</taxon>
        <taxon>Polyporales</taxon>
        <taxon>Cerrenaceae</taxon>
        <taxon>Cerrena</taxon>
    </lineage>
</organism>
<evidence type="ECO:0000256" key="1">
    <source>
        <dbReference type="SAM" id="SignalP"/>
    </source>
</evidence>
<comment type="caution">
    <text evidence="2">The sequence shown here is derived from an EMBL/GenBank/DDBJ whole genome shotgun (WGS) entry which is preliminary data.</text>
</comment>
<dbReference type="Proteomes" id="UP001385951">
    <property type="component" value="Unassembled WGS sequence"/>
</dbReference>
<keyword evidence="1" id="KW-0732">Signal</keyword>
<sequence>MHMYTPILLLLTTAVGLVSAFPVRDAPVAAKRDPFHRHHFDFKNIQVGAGQQWG</sequence>
<gene>
    <name evidence="2" type="ORF">QCA50_016082</name>
</gene>
<name>A0AAW0FML1_9APHY</name>
<evidence type="ECO:0000313" key="3">
    <source>
        <dbReference type="Proteomes" id="UP001385951"/>
    </source>
</evidence>
<protein>
    <submittedName>
        <fullName evidence="2">Uncharacterized protein</fullName>
    </submittedName>
</protein>
<dbReference type="AlphaFoldDB" id="A0AAW0FML1"/>
<evidence type="ECO:0000313" key="2">
    <source>
        <dbReference type="EMBL" id="KAK7680774.1"/>
    </source>
</evidence>
<keyword evidence="3" id="KW-1185">Reference proteome</keyword>
<accession>A0AAW0FML1</accession>
<feature type="signal peptide" evidence="1">
    <location>
        <begin position="1"/>
        <end position="20"/>
    </location>
</feature>
<reference evidence="2 3" key="1">
    <citation type="submission" date="2022-09" db="EMBL/GenBank/DDBJ databases">
        <authorList>
            <person name="Palmer J.M."/>
        </authorList>
    </citation>
    <scope>NUCLEOTIDE SEQUENCE [LARGE SCALE GENOMIC DNA]</scope>
    <source>
        <strain evidence="2 3">DSM 7382</strain>
    </source>
</reference>
<proteinExistence type="predicted"/>